<organism evidence="2 3">
    <name type="scientific">Hyaloscypha variabilis (strain UAMH 11265 / GT02V1 / F)</name>
    <name type="common">Meliniomyces variabilis</name>
    <dbReference type="NCBI Taxonomy" id="1149755"/>
    <lineage>
        <taxon>Eukaryota</taxon>
        <taxon>Fungi</taxon>
        <taxon>Dikarya</taxon>
        <taxon>Ascomycota</taxon>
        <taxon>Pezizomycotina</taxon>
        <taxon>Leotiomycetes</taxon>
        <taxon>Helotiales</taxon>
        <taxon>Hyaloscyphaceae</taxon>
        <taxon>Hyaloscypha</taxon>
        <taxon>Hyaloscypha variabilis</taxon>
    </lineage>
</organism>
<dbReference type="PANTHER" id="PTHR32487">
    <property type="entry name" value="3-OXO-DELTA(4,5)-STEROID 5-BETA-REDUCTASE"/>
    <property type="match status" value="1"/>
</dbReference>
<dbReference type="Proteomes" id="UP000235786">
    <property type="component" value="Unassembled WGS sequence"/>
</dbReference>
<name>A0A2J6RPH4_HYAVF</name>
<dbReference type="InterPro" id="IPR055222">
    <property type="entry name" value="PRISE-like_Rossmann-fold"/>
</dbReference>
<dbReference type="EMBL" id="KZ613945">
    <property type="protein sequence ID" value="PMD40413.1"/>
    <property type="molecule type" value="Genomic_DNA"/>
</dbReference>
<reference evidence="2 3" key="1">
    <citation type="submission" date="2016-04" db="EMBL/GenBank/DDBJ databases">
        <title>A degradative enzymes factory behind the ericoid mycorrhizal symbiosis.</title>
        <authorList>
            <consortium name="DOE Joint Genome Institute"/>
            <person name="Martino E."/>
            <person name="Morin E."/>
            <person name="Grelet G."/>
            <person name="Kuo A."/>
            <person name="Kohler A."/>
            <person name="Daghino S."/>
            <person name="Barry K."/>
            <person name="Choi C."/>
            <person name="Cichocki N."/>
            <person name="Clum A."/>
            <person name="Copeland A."/>
            <person name="Hainaut M."/>
            <person name="Haridas S."/>
            <person name="Labutti K."/>
            <person name="Lindquist E."/>
            <person name="Lipzen A."/>
            <person name="Khouja H.-R."/>
            <person name="Murat C."/>
            <person name="Ohm R."/>
            <person name="Olson A."/>
            <person name="Spatafora J."/>
            <person name="Veneault-Fourrey C."/>
            <person name="Henrissat B."/>
            <person name="Grigoriev I."/>
            <person name="Martin F."/>
            <person name="Perotto S."/>
        </authorList>
    </citation>
    <scope>NUCLEOTIDE SEQUENCE [LARGE SCALE GENOMIC DNA]</scope>
    <source>
        <strain evidence="2 3">F</strain>
    </source>
</reference>
<protein>
    <recommendedName>
        <fullName evidence="1">PRISE-like Rossmann-fold domain-containing protein</fullName>
    </recommendedName>
</protein>
<dbReference type="CDD" id="cd08948">
    <property type="entry name" value="5beta-POR_like_SDR_a"/>
    <property type="match status" value="1"/>
</dbReference>
<evidence type="ECO:0000313" key="3">
    <source>
        <dbReference type="Proteomes" id="UP000235786"/>
    </source>
</evidence>
<proteinExistence type="predicted"/>
<dbReference type="STRING" id="1149755.A0A2J6RPH4"/>
<dbReference type="SUPFAM" id="SSF51735">
    <property type="entry name" value="NAD(P)-binding Rossmann-fold domains"/>
    <property type="match status" value="1"/>
</dbReference>
<evidence type="ECO:0000259" key="1">
    <source>
        <dbReference type="Pfam" id="PF22917"/>
    </source>
</evidence>
<evidence type="ECO:0000313" key="2">
    <source>
        <dbReference type="EMBL" id="PMD40413.1"/>
    </source>
</evidence>
<gene>
    <name evidence="2" type="ORF">L207DRAFT_338371</name>
</gene>
<dbReference type="AlphaFoldDB" id="A0A2J6RPH4"/>
<dbReference type="OrthoDB" id="1731983at2759"/>
<feature type="domain" description="PRISE-like Rossmann-fold" evidence="1">
    <location>
        <begin position="124"/>
        <end position="308"/>
    </location>
</feature>
<sequence length="431" mass="47444">MPRTTQTVFSEGIFHGLPTFPDHDGKKYTAIVTGANGISGSEIVDVLASSPERWETIYALSRKPPVNKNPHVKTIAADFLSTPEELAALFKKEGIKADYIFFASYLQPPAPEGAGVWSNADDLETVNVTLLSNFLSALTISQIIPKRFLLQTGGKHYGIHVGPATVPQTEGLPSDRVPHSNFYFPQEDLLSEWSTKHNTTWTVTRPGFILGAHPTAFINIAYALALYISISKALGNKELDFPADIPAWEANRDNTTARLIGYFSEWAVLTEAAANEAFNLVDDSPFSYGRFWPEVAGWYGLSAGRPDSNPENYQTITLGMDPPPRGFGGPGVVKVTFSFEGWASRPEVKEAWEKLREKEGLTGGQDPWAEGKSWLLKDIFGSLDAEILGGWSRTMTMDKAKSLGWHGHVRTGDGFRDTIEKMAELKMVPGF</sequence>
<dbReference type="Pfam" id="PF22917">
    <property type="entry name" value="PRISE"/>
    <property type="match status" value="1"/>
</dbReference>
<keyword evidence="3" id="KW-1185">Reference proteome</keyword>
<dbReference type="Gene3D" id="3.40.50.720">
    <property type="entry name" value="NAD(P)-binding Rossmann-like Domain"/>
    <property type="match status" value="1"/>
</dbReference>
<dbReference type="InterPro" id="IPR036291">
    <property type="entry name" value="NAD(P)-bd_dom_sf"/>
</dbReference>
<dbReference type="PANTHER" id="PTHR32487:SF29">
    <property type="entry name" value="NAD-DEPENDENT EPIMERASE_DEHYDRATASE DOMAIN-CONTAINING PROTEIN"/>
    <property type="match status" value="1"/>
</dbReference>
<accession>A0A2J6RPH4</accession>